<name>A0ABS6L3Z1_9GAMM</name>
<dbReference type="PANTHER" id="PTHR36153">
    <property type="entry name" value="INNER MEMBRANE PROTEIN-RELATED"/>
    <property type="match status" value="1"/>
</dbReference>
<evidence type="ECO:0000259" key="2">
    <source>
        <dbReference type="Pfam" id="PF14331"/>
    </source>
</evidence>
<feature type="transmembrane region" description="Helical" evidence="1">
    <location>
        <begin position="391"/>
        <end position="410"/>
    </location>
</feature>
<gene>
    <name evidence="3" type="ORF">J1786_17265</name>
</gene>
<dbReference type="Proteomes" id="UP000699865">
    <property type="component" value="Unassembled WGS sequence"/>
</dbReference>
<sequence>MFKKLLSFVAWTLFLCLLFIVCVVMSVALGQTLLHALILWLILILVVLFSRFIWGSVSGIAQIKYISSLKSKFKLTRLEYVLFEHWKTGAAVIKRIRRRKQPLPWFVLTGGRSGKTTLMAGAGLPLFSNEPESSLVVPTRTLRWWFFRSVGFLDLSSHFLSKTPAFERGWLRLVNWCARLPAPAGIVVCVSVSELLEKDDAELHLHARHIRTQIEPLVSKVRRRLPVYLFITCCDRVPGFSNWAHKLSAAQREQPLGYYWRYSPIVDGKDPALLDPLFTCVKDGLDKVRVSMLSGGEPDGDTLALMDFPEQLPQLQPALQRYLAALCEPDVYFQPAALGGIWFTATEPVSKNSASRQAFFIHDLMTRLLPALSRQREIEPVGFGRRYLHKWGAMTFSALAITYLLIGGYFTRCLTEGTPAQMDVAAQVQQLENIENWHTHPLKYFPFVPVLNHRHAQLEASILAASVRDKVNLNEIADNYQRQFTDAVPQQKRVMILDLARTLITKQAMWEKQPVSELIKQAPVPAALSMTGATVPLSHQQDVVLQRALLQLPEGGQQLTVLRELLGRLVNSDPQMAWLIAPSDDLMPVSVTDFLPSSEDITQVSGLWTLQGTAQIQGWLEDIRRAGGEQVPMPELAAFEQRWPDLRQTQWMTLMLAMNRQAAPVLTSEQWQTALIAIDQGNSPSMKFARYVNEQLGDISTQDAAQWLRELRRLNQLQTMSAQGARVPHISKIQQFIQKKISVLLKTDSKTLTPVLSDLNVKNWSAWKTSLNAAVSDVFATPKSSDRLTRGLFQTGAAGDSNPLQLLDSRFNVLRKSLSAERDDFATNAVWTLYQNDAHWLVAHAMQRSACWLEQQWKSRVLWPMENNASRLEYEEQQDLAWQYLSDFIRGPAKSVLVVEDNGPKAGEFNGQTPGLTPEFLRMVNHVLRPDDVLAMPERENTRNDDALASLKDEQNDLESQMAELEAKPLELTLKSLPATIPGGARLMPVGTRLTLFCDEQQWKLNSMNFSEQATFRWRPGHCSRATLMINFPGFDLTYEYFGDAAWPDFLHDISDGQRRFKAEDFPDESAQLAVLGIREVMVRYQSGPQNALQERWQQWLALSQALNVNAQAQQEASSRKAEKKRPTALKSAFSQLPVRITECH</sequence>
<proteinExistence type="predicted"/>
<dbReference type="EMBL" id="JAFMOU010000070">
    <property type="protein sequence ID" value="MBU9836556.1"/>
    <property type="molecule type" value="Genomic_DNA"/>
</dbReference>
<dbReference type="PANTHER" id="PTHR36153:SF1">
    <property type="entry name" value="TYPE VI SECRETION SYSTEM COMPONENT TSSM1"/>
    <property type="match status" value="1"/>
</dbReference>
<protein>
    <recommendedName>
        <fullName evidence="2">Type VI secretion system component TssM1 N-terminal domain-containing protein</fullName>
    </recommendedName>
</protein>
<feature type="transmembrane region" description="Helical" evidence="1">
    <location>
        <begin position="40"/>
        <end position="63"/>
    </location>
</feature>
<dbReference type="InterPro" id="IPR053156">
    <property type="entry name" value="T6SS_TssM-like"/>
</dbReference>
<keyword evidence="1" id="KW-0472">Membrane</keyword>
<dbReference type="Pfam" id="PF14331">
    <property type="entry name" value="IcmF-related_N"/>
    <property type="match status" value="1"/>
</dbReference>
<evidence type="ECO:0000313" key="4">
    <source>
        <dbReference type="Proteomes" id="UP000699865"/>
    </source>
</evidence>
<organism evidence="3 4">
    <name type="scientific">Rahnella perminowiae</name>
    <dbReference type="NCBI Taxonomy" id="2816244"/>
    <lineage>
        <taxon>Bacteria</taxon>
        <taxon>Pseudomonadati</taxon>
        <taxon>Pseudomonadota</taxon>
        <taxon>Gammaproteobacteria</taxon>
        <taxon>Enterobacterales</taxon>
        <taxon>Yersiniaceae</taxon>
        <taxon>Rahnella</taxon>
    </lineage>
</organism>
<evidence type="ECO:0000256" key="1">
    <source>
        <dbReference type="SAM" id="Phobius"/>
    </source>
</evidence>
<dbReference type="InterPro" id="IPR025743">
    <property type="entry name" value="TssM1_N"/>
</dbReference>
<feature type="domain" description="Type VI secretion system component TssM1 N-terminal" evidence="2">
    <location>
        <begin position="169"/>
        <end position="349"/>
    </location>
</feature>
<dbReference type="RefSeq" id="WP_217138867.1">
    <property type="nucleotide sequence ID" value="NZ_JAFMOU010000070.1"/>
</dbReference>
<keyword evidence="1" id="KW-1133">Transmembrane helix</keyword>
<reference evidence="3 4" key="1">
    <citation type="submission" date="2021-03" db="EMBL/GenBank/DDBJ databases">
        <title>Five novel Rahnella species.</title>
        <authorList>
            <person name="Brady C."/>
            <person name="Asselin J."/>
            <person name="Beer S."/>
            <person name="Bruberg M.B."/>
            <person name="Crampton B."/>
            <person name="Venter S."/>
            <person name="Arnold D."/>
            <person name="Denman S."/>
        </authorList>
    </citation>
    <scope>NUCLEOTIDE SEQUENCE [LARGE SCALE GENOMIC DNA]</scope>
    <source>
        <strain evidence="3 4">L72c</strain>
    </source>
</reference>
<comment type="caution">
    <text evidence="3">The sequence shown here is derived from an EMBL/GenBank/DDBJ whole genome shotgun (WGS) entry which is preliminary data.</text>
</comment>
<accession>A0ABS6L3Z1</accession>
<keyword evidence="1" id="KW-0812">Transmembrane</keyword>
<keyword evidence="4" id="KW-1185">Reference proteome</keyword>
<evidence type="ECO:0000313" key="3">
    <source>
        <dbReference type="EMBL" id="MBU9836556.1"/>
    </source>
</evidence>